<evidence type="ECO:0000256" key="4">
    <source>
        <dbReference type="ARBA" id="ARBA00038858"/>
    </source>
</evidence>
<evidence type="ECO:0000313" key="8">
    <source>
        <dbReference type="Proteomes" id="UP000184346"/>
    </source>
</evidence>
<dbReference type="PANTHER" id="PTHR43174:SF2">
    <property type="entry name" value="UDP-N-ACETYLGLUCOSAMINE 2-EPIMERASE"/>
    <property type="match status" value="1"/>
</dbReference>
<keyword evidence="1 5" id="KW-0413">Isomerase</keyword>
<comment type="similarity">
    <text evidence="3 5">Belongs to the UDP-N-acetylglucosamine 2-epimerase family.</text>
</comment>
<dbReference type="AlphaFoldDB" id="A0A1M5DV07"/>
<evidence type="ECO:0000313" key="7">
    <source>
        <dbReference type="EMBL" id="SHF70756.1"/>
    </source>
</evidence>
<dbReference type="InterPro" id="IPR029767">
    <property type="entry name" value="WecB-like"/>
</dbReference>
<evidence type="ECO:0000256" key="1">
    <source>
        <dbReference type="ARBA" id="ARBA00023235"/>
    </source>
</evidence>
<dbReference type="NCBIfam" id="TIGR00236">
    <property type="entry name" value="wecB"/>
    <property type="match status" value="1"/>
</dbReference>
<sequence length="383" mass="42146">MTSRLMMVVGTRPEAIKMAPLAHALNRSTEFSLHLCATGQHRGMLDQVLELFALEADSNLAVMTENQTLNGLQARLMTGLDRVYQDVEPELVLVHGDTATCFAATLAAFHRRIPVAHVEAGLRTNNILSPWPEEAYRQMTAVLATLHFAPTASARDNLLRGGAAADAIRVTGNTVIDALLWMRRRLKSERWSPAPDSPLATLRDDSRVVLITGHRRENFGQGFESICQAIKQLAQRYPDVDFVYPVHLNPAVNGVVRPLLGGLPNVILTAPLDYPHFVWLMDRASLILTDSGGVQEEAPALGKPVLVLRNETERVDAQAAGTVRLVGSRTSRIVEETERLLDSPVDYQKMASVKNPYGDGHACERILERLTTYFASVPDSVSC</sequence>
<dbReference type="Gene3D" id="3.40.50.2000">
    <property type="entry name" value="Glycogen Phosphorylase B"/>
    <property type="match status" value="2"/>
</dbReference>
<evidence type="ECO:0000259" key="6">
    <source>
        <dbReference type="Pfam" id="PF02350"/>
    </source>
</evidence>
<feature type="domain" description="UDP-N-acetylglucosamine 2-epimerase" evidence="6">
    <location>
        <begin position="24"/>
        <end position="370"/>
    </location>
</feature>
<keyword evidence="8" id="KW-1185">Reference proteome</keyword>
<dbReference type="OrthoDB" id="9803238at2"/>
<dbReference type="EC" id="5.1.3.14" evidence="4"/>
<dbReference type="InterPro" id="IPR003331">
    <property type="entry name" value="UDP_GlcNAc_Epimerase_2_dom"/>
</dbReference>
<dbReference type="Pfam" id="PF02350">
    <property type="entry name" value="Epimerase_2"/>
    <property type="match status" value="1"/>
</dbReference>
<dbReference type="STRING" id="1121942.SAMN02745148_03343"/>
<proteinExistence type="inferred from homology"/>
<evidence type="ECO:0000256" key="2">
    <source>
        <dbReference type="ARBA" id="ARBA00036080"/>
    </source>
</evidence>
<evidence type="ECO:0000256" key="5">
    <source>
        <dbReference type="RuleBase" id="RU003513"/>
    </source>
</evidence>
<dbReference type="Proteomes" id="UP000184346">
    <property type="component" value="Unassembled WGS sequence"/>
</dbReference>
<comment type="catalytic activity">
    <reaction evidence="2">
        <text>UDP-N-acetyl-alpha-D-glucosamine = UDP-N-acetyl-alpha-D-mannosamine</text>
        <dbReference type="Rhea" id="RHEA:17213"/>
        <dbReference type="ChEBI" id="CHEBI:57705"/>
        <dbReference type="ChEBI" id="CHEBI:68623"/>
        <dbReference type="EC" id="5.1.3.14"/>
    </reaction>
</comment>
<evidence type="ECO:0000256" key="3">
    <source>
        <dbReference type="ARBA" id="ARBA00038209"/>
    </source>
</evidence>
<reference evidence="7 8" key="1">
    <citation type="submission" date="2016-11" db="EMBL/GenBank/DDBJ databases">
        <authorList>
            <person name="Jaros S."/>
            <person name="Januszkiewicz K."/>
            <person name="Wedrychowicz H."/>
        </authorList>
    </citation>
    <scope>NUCLEOTIDE SEQUENCE [LARGE SCALE GENOMIC DNA]</scope>
    <source>
        <strain evidence="7 8">DSM 19980</strain>
    </source>
</reference>
<dbReference type="SUPFAM" id="SSF53756">
    <property type="entry name" value="UDP-Glycosyltransferase/glycogen phosphorylase"/>
    <property type="match status" value="1"/>
</dbReference>
<dbReference type="GO" id="GO:0008761">
    <property type="term" value="F:UDP-N-acetylglucosamine 2-epimerase activity"/>
    <property type="evidence" value="ECO:0007669"/>
    <property type="project" value="UniProtKB-EC"/>
</dbReference>
<dbReference type="EMBL" id="FQUJ01000019">
    <property type="protein sequence ID" value="SHF70756.1"/>
    <property type="molecule type" value="Genomic_DNA"/>
</dbReference>
<name>A0A1M5DV07_9GAMM</name>
<dbReference type="PANTHER" id="PTHR43174">
    <property type="entry name" value="UDP-N-ACETYLGLUCOSAMINE 2-EPIMERASE"/>
    <property type="match status" value="1"/>
</dbReference>
<dbReference type="CDD" id="cd03786">
    <property type="entry name" value="GTB_UDP-GlcNAc_2-Epimerase"/>
    <property type="match status" value="1"/>
</dbReference>
<protein>
    <recommendedName>
        <fullName evidence="4">UDP-N-acetylglucosamine 2-epimerase (non-hydrolyzing)</fullName>
        <ecNumber evidence="4">5.1.3.14</ecNumber>
    </recommendedName>
</protein>
<gene>
    <name evidence="7" type="ORF">SAMN02745148_03343</name>
</gene>
<accession>A0A1M5DV07</accession>
<organism evidence="7 8">
    <name type="scientific">Modicisalibacter ilicicola DSM 19980</name>
    <dbReference type="NCBI Taxonomy" id="1121942"/>
    <lineage>
        <taxon>Bacteria</taxon>
        <taxon>Pseudomonadati</taxon>
        <taxon>Pseudomonadota</taxon>
        <taxon>Gammaproteobacteria</taxon>
        <taxon>Oceanospirillales</taxon>
        <taxon>Halomonadaceae</taxon>
        <taxon>Modicisalibacter</taxon>
    </lineage>
</organism>
<dbReference type="RefSeq" id="WP_072824945.1">
    <property type="nucleotide sequence ID" value="NZ_FQUJ01000019.1"/>
</dbReference>